<organism evidence="1 2">
    <name type="scientific">Triplophysa tibetana</name>
    <dbReference type="NCBI Taxonomy" id="1572043"/>
    <lineage>
        <taxon>Eukaryota</taxon>
        <taxon>Metazoa</taxon>
        <taxon>Chordata</taxon>
        <taxon>Craniata</taxon>
        <taxon>Vertebrata</taxon>
        <taxon>Euteleostomi</taxon>
        <taxon>Actinopterygii</taxon>
        <taxon>Neopterygii</taxon>
        <taxon>Teleostei</taxon>
        <taxon>Ostariophysi</taxon>
        <taxon>Cypriniformes</taxon>
        <taxon>Nemacheilidae</taxon>
        <taxon>Triplophysa</taxon>
    </lineage>
</organism>
<protein>
    <submittedName>
        <fullName evidence="1">Uncharacterized protein</fullName>
    </submittedName>
</protein>
<name>A0A5A9NJ74_9TELE</name>
<keyword evidence="2" id="KW-1185">Reference proteome</keyword>
<comment type="caution">
    <text evidence="1">The sequence shown here is derived from an EMBL/GenBank/DDBJ whole genome shotgun (WGS) entry which is preliminary data.</text>
</comment>
<dbReference type="AlphaFoldDB" id="A0A5A9NJ74"/>
<evidence type="ECO:0000313" key="2">
    <source>
        <dbReference type="Proteomes" id="UP000324632"/>
    </source>
</evidence>
<evidence type="ECO:0000313" key="1">
    <source>
        <dbReference type="EMBL" id="KAA0709433.1"/>
    </source>
</evidence>
<sequence length="132" mass="14699">MLQRMIDVINKVVMIIAPDADLRGSDAVTVVSHWDSGVYPAYLLYINIPLRQGTSITLFRGPFNRDTHWTSDGTSAPQAQLFQKFCSVKPFLSFAVPSPGGKVLPRRLGWMGTVAEQIYGGRTQHHGPLTEW</sequence>
<dbReference type="Proteomes" id="UP000324632">
    <property type="component" value="Chromosome 17"/>
</dbReference>
<proteinExistence type="predicted"/>
<reference evidence="1 2" key="1">
    <citation type="journal article" date="2019" name="Mol. Ecol. Resour.">
        <title>Chromosome-level genome assembly of Triplophysa tibetana, a fish adapted to the harsh high-altitude environment of the Tibetan Plateau.</title>
        <authorList>
            <person name="Yang X."/>
            <person name="Liu H."/>
            <person name="Ma Z."/>
            <person name="Zou Y."/>
            <person name="Zou M."/>
            <person name="Mao Y."/>
            <person name="Li X."/>
            <person name="Wang H."/>
            <person name="Chen T."/>
            <person name="Wang W."/>
            <person name="Yang R."/>
        </authorList>
    </citation>
    <scope>NUCLEOTIDE SEQUENCE [LARGE SCALE GENOMIC DNA]</scope>
    <source>
        <strain evidence="1">TTIB1903HZAU</strain>
        <tissue evidence="1">Muscle</tissue>
    </source>
</reference>
<accession>A0A5A9NJ74</accession>
<gene>
    <name evidence="1" type="ORF">E1301_Tti004142</name>
</gene>
<dbReference type="EMBL" id="SOYY01000017">
    <property type="protein sequence ID" value="KAA0709433.1"/>
    <property type="molecule type" value="Genomic_DNA"/>
</dbReference>